<dbReference type="Pfam" id="PF07963">
    <property type="entry name" value="N_methyl"/>
    <property type="match status" value="1"/>
</dbReference>
<reference evidence="1 2" key="1">
    <citation type="journal article" date="2016" name="Nat. Commun.">
        <title>Thousands of microbial genomes shed light on interconnected biogeochemical processes in an aquifer system.</title>
        <authorList>
            <person name="Anantharaman K."/>
            <person name="Brown C.T."/>
            <person name="Hug L.A."/>
            <person name="Sharon I."/>
            <person name="Castelle C.J."/>
            <person name="Probst A.J."/>
            <person name="Thomas B.C."/>
            <person name="Singh A."/>
            <person name="Wilkins M.J."/>
            <person name="Karaoz U."/>
            <person name="Brodie E.L."/>
            <person name="Williams K.H."/>
            <person name="Hubbard S.S."/>
            <person name="Banfield J.F."/>
        </authorList>
    </citation>
    <scope>NUCLEOTIDE SEQUENCE [LARGE SCALE GENOMIC DNA]</scope>
</reference>
<protein>
    <recommendedName>
        <fullName evidence="3">Type II secretion system protein GspG C-terminal domain-containing protein</fullName>
    </recommendedName>
</protein>
<dbReference type="EMBL" id="MHCH01000049">
    <property type="protein sequence ID" value="OGY16181.1"/>
    <property type="molecule type" value="Genomic_DNA"/>
</dbReference>
<dbReference type="InterPro" id="IPR045584">
    <property type="entry name" value="Pilin-like"/>
</dbReference>
<dbReference type="STRING" id="1797589.A2784_03850"/>
<dbReference type="AlphaFoldDB" id="A0A1G1VLD9"/>
<dbReference type="SUPFAM" id="SSF54523">
    <property type="entry name" value="Pili subunits"/>
    <property type="match status" value="1"/>
</dbReference>
<sequence>MKRSLGFTLIELLVVLGILGILAAGLLAAIDPFEQLKKGRDTNLRNTVIELLNGFTRFYATHGELPWCDAGTCSTFTTPTELSDTTFWDENTGYLQKLINDGELKTEFRTGLGTGNAARIYATSSDPTEIIICFQPDSKALRNDGTVQYDADGTVNAVKDCDTAGTTNGCYWCAR</sequence>
<evidence type="ECO:0000313" key="1">
    <source>
        <dbReference type="EMBL" id="OGY16181.1"/>
    </source>
</evidence>
<comment type="caution">
    <text evidence="1">The sequence shown here is derived from an EMBL/GenBank/DDBJ whole genome shotgun (WGS) entry which is preliminary data.</text>
</comment>
<proteinExistence type="predicted"/>
<organism evidence="1 2">
    <name type="scientific">Candidatus Chisholmbacteria bacterium RIFCSPHIGHO2_01_FULL_48_12</name>
    <dbReference type="NCBI Taxonomy" id="1797589"/>
    <lineage>
        <taxon>Bacteria</taxon>
        <taxon>Candidatus Chisholmiibacteriota</taxon>
    </lineage>
</organism>
<dbReference type="Proteomes" id="UP000177324">
    <property type="component" value="Unassembled WGS sequence"/>
</dbReference>
<dbReference type="NCBIfam" id="TIGR02532">
    <property type="entry name" value="IV_pilin_GFxxxE"/>
    <property type="match status" value="1"/>
</dbReference>
<gene>
    <name evidence="1" type="ORF">A2784_03850</name>
</gene>
<accession>A0A1G1VLD9</accession>
<evidence type="ECO:0008006" key="3">
    <source>
        <dbReference type="Google" id="ProtNLM"/>
    </source>
</evidence>
<dbReference type="Gene3D" id="3.30.700.10">
    <property type="entry name" value="Glycoprotein, Type 4 Pilin"/>
    <property type="match status" value="1"/>
</dbReference>
<dbReference type="InterPro" id="IPR012902">
    <property type="entry name" value="N_methyl_site"/>
</dbReference>
<evidence type="ECO:0000313" key="2">
    <source>
        <dbReference type="Proteomes" id="UP000177324"/>
    </source>
</evidence>
<name>A0A1G1VLD9_9BACT</name>